<evidence type="ECO:0000256" key="1">
    <source>
        <dbReference type="ARBA" id="ARBA00022603"/>
    </source>
</evidence>
<keyword evidence="7" id="KW-1185">Reference proteome</keyword>
<organism evidence="6 7">
    <name type="scientific">Microvenator marinus</name>
    <dbReference type="NCBI Taxonomy" id="2600177"/>
    <lineage>
        <taxon>Bacteria</taxon>
        <taxon>Deltaproteobacteria</taxon>
        <taxon>Bradymonadales</taxon>
        <taxon>Microvenatoraceae</taxon>
        <taxon>Microvenator</taxon>
    </lineage>
</organism>
<evidence type="ECO:0000313" key="7">
    <source>
        <dbReference type="Proteomes" id="UP000321595"/>
    </source>
</evidence>
<dbReference type="CDD" id="cd02440">
    <property type="entry name" value="AdoMet_MTases"/>
    <property type="match status" value="1"/>
</dbReference>
<dbReference type="InterPro" id="IPR050953">
    <property type="entry name" value="N4_N6_ade-DNA_methylase"/>
</dbReference>
<dbReference type="Proteomes" id="UP000321595">
    <property type="component" value="Chromosome"/>
</dbReference>
<keyword evidence="3" id="KW-0949">S-adenosyl-L-methionine</keyword>
<dbReference type="SUPFAM" id="SSF53335">
    <property type="entry name" value="S-adenosyl-L-methionine-dependent methyltransferases"/>
    <property type="match status" value="1"/>
</dbReference>
<dbReference type="EMBL" id="CP042467">
    <property type="protein sequence ID" value="QED25894.1"/>
    <property type="molecule type" value="Genomic_DNA"/>
</dbReference>
<keyword evidence="2" id="KW-0808">Transferase</keyword>
<dbReference type="Gene3D" id="3.40.50.150">
    <property type="entry name" value="Vaccinia Virus protein VP39"/>
    <property type="match status" value="1"/>
</dbReference>
<keyword evidence="1 6" id="KW-0489">Methyltransferase</keyword>
<dbReference type="KEGG" id="bbae:FRD01_01165"/>
<dbReference type="PANTHER" id="PTHR33841:SF5">
    <property type="entry name" value="DNA METHYLASE (MODIFICATION METHYLASE) (METHYLTRANSFERASE)-RELATED"/>
    <property type="match status" value="1"/>
</dbReference>
<protein>
    <submittedName>
        <fullName evidence="6">N-6 DNA methylase</fullName>
    </submittedName>
</protein>
<dbReference type="PRINTS" id="PR00507">
    <property type="entry name" value="N12N6MTFRASE"/>
</dbReference>
<dbReference type="Pfam" id="PF02384">
    <property type="entry name" value="N6_Mtase"/>
    <property type="match status" value="1"/>
</dbReference>
<accession>A0A5B8XK22</accession>
<feature type="domain" description="DNA methylase adenine-specific" evidence="5">
    <location>
        <begin position="77"/>
        <end position="252"/>
    </location>
</feature>
<proteinExistence type="predicted"/>
<dbReference type="OrthoDB" id="9784823at2"/>
<dbReference type="InterPro" id="IPR003356">
    <property type="entry name" value="DNA_methylase_A-5"/>
</dbReference>
<dbReference type="GO" id="GO:0008170">
    <property type="term" value="F:N-methyltransferase activity"/>
    <property type="evidence" value="ECO:0007669"/>
    <property type="project" value="InterPro"/>
</dbReference>
<name>A0A5B8XK22_9DELT</name>
<evidence type="ECO:0000256" key="3">
    <source>
        <dbReference type="ARBA" id="ARBA00022691"/>
    </source>
</evidence>
<evidence type="ECO:0000256" key="2">
    <source>
        <dbReference type="ARBA" id="ARBA00022679"/>
    </source>
</evidence>
<reference evidence="6 7" key="1">
    <citation type="submission" date="2019-08" db="EMBL/GenBank/DDBJ databases">
        <authorList>
            <person name="Liang Q."/>
        </authorList>
    </citation>
    <scope>NUCLEOTIDE SEQUENCE [LARGE SCALE GENOMIC DNA]</scope>
    <source>
        <strain evidence="6 7">V1718</strain>
    </source>
</reference>
<keyword evidence="4" id="KW-0680">Restriction system</keyword>
<dbReference type="GO" id="GO:0009007">
    <property type="term" value="F:site-specific DNA-methyltransferase (adenine-specific) activity"/>
    <property type="evidence" value="ECO:0007669"/>
    <property type="project" value="UniProtKB-EC"/>
</dbReference>
<gene>
    <name evidence="6" type="ORF">FRD01_01165</name>
</gene>
<dbReference type="GO" id="GO:0009307">
    <property type="term" value="P:DNA restriction-modification system"/>
    <property type="evidence" value="ECO:0007669"/>
    <property type="project" value="UniProtKB-KW"/>
</dbReference>
<dbReference type="GO" id="GO:0032259">
    <property type="term" value="P:methylation"/>
    <property type="evidence" value="ECO:0007669"/>
    <property type="project" value="UniProtKB-KW"/>
</dbReference>
<evidence type="ECO:0000256" key="4">
    <source>
        <dbReference type="ARBA" id="ARBA00022747"/>
    </source>
</evidence>
<evidence type="ECO:0000259" key="5">
    <source>
        <dbReference type="Pfam" id="PF02384"/>
    </source>
</evidence>
<evidence type="ECO:0000313" key="6">
    <source>
        <dbReference type="EMBL" id="QED25894.1"/>
    </source>
</evidence>
<dbReference type="InterPro" id="IPR002052">
    <property type="entry name" value="DNA_methylase_N6_adenine_CS"/>
</dbReference>
<dbReference type="PROSITE" id="PS00092">
    <property type="entry name" value="N6_MTASE"/>
    <property type="match status" value="1"/>
</dbReference>
<dbReference type="InterPro" id="IPR029063">
    <property type="entry name" value="SAM-dependent_MTases_sf"/>
</dbReference>
<dbReference type="GO" id="GO:0003677">
    <property type="term" value="F:DNA binding"/>
    <property type="evidence" value="ECO:0007669"/>
    <property type="project" value="InterPro"/>
</dbReference>
<sequence length="530" mass="58753">MYEASAIPESTRQRCTNLVATLCQVVEVSLGKPVTRLDFVTWLGQRVSSNLSDFVCSVSEVGVPIESFEIERADRLFAQKDRKRGGIYFTPRSLAERMLAHLGGCDGTVVDISCGSGELLLAALRHGASGVYGVEIEPESALVAATRLAIEFPDADVFIEWGDGLLPRQIEDVGAVVGNPPYLGEKGNREFFQSVRHAYPDLAAIHAARMDLAYFFIARSAAIADGKPLVLLTSEYWLQADSAAKLRSYLCELAPPTTLETLGAENFDDAPGHHSLIFVSQAGKPPLFQNGDAWNRGEIAVPESHVSLEVLCLDRQGFVSGADRVDGKSCFLRDDVEGAWSGAIRPVLRSSLCAANRVFLVAPQTPQVIWIDEELNPDDVEFVSEWLGGARTRLEGRREVQNGMPWYRLHWPRRREEMVGPKLVVPRRAPEPRFCLDLSGSAISSDCTYLVAPPEVEEPVEYLIRLMLALNSPWVSKWLECNGKRKGKMFEFYSTPLRSLPVEPLKDFSERARLGLSQVLESKEAFVDLR</sequence>
<dbReference type="PANTHER" id="PTHR33841">
    <property type="entry name" value="DNA METHYLTRANSFERASE YEEA-RELATED"/>
    <property type="match status" value="1"/>
</dbReference>
<dbReference type="AlphaFoldDB" id="A0A5B8XK22"/>